<dbReference type="EMBL" id="DS480407">
    <property type="protein sequence ID" value="EDO17282.1"/>
    <property type="molecule type" value="Genomic_DNA"/>
</dbReference>
<dbReference type="PANTHER" id="PTHR31069:SF29">
    <property type="entry name" value="OLEATE-ACTIVATED TRANSCRIPTION FACTOR 1-RELATED"/>
    <property type="match status" value="1"/>
</dbReference>
<dbReference type="STRING" id="436907.A7TKF5"/>
<keyword evidence="5" id="KW-0804">Transcription</keyword>
<feature type="compositionally biased region" description="Polar residues" evidence="7">
    <location>
        <begin position="269"/>
        <end position="279"/>
    </location>
</feature>
<dbReference type="PROSITE" id="PS50048">
    <property type="entry name" value="ZN2_CY6_FUNGAL_2"/>
    <property type="match status" value="1"/>
</dbReference>
<dbReference type="CDD" id="cd12148">
    <property type="entry name" value="fungal_TF_MHR"/>
    <property type="match status" value="1"/>
</dbReference>
<dbReference type="InterPro" id="IPR050675">
    <property type="entry name" value="OAF3"/>
</dbReference>
<dbReference type="CDD" id="cd00067">
    <property type="entry name" value="GAL4"/>
    <property type="match status" value="1"/>
</dbReference>
<dbReference type="GO" id="GO:0000981">
    <property type="term" value="F:DNA-binding transcription factor activity, RNA polymerase II-specific"/>
    <property type="evidence" value="ECO:0007669"/>
    <property type="project" value="InterPro"/>
</dbReference>
<dbReference type="Pfam" id="PF00172">
    <property type="entry name" value="Zn_clus"/>
    <property type="match status" value="1"/>
</dbReference>
<dbReference type="FunCoup" id="A7TKF5">
    <property type="interactions" value="793"/>
</dbReference>
<keyword evidence="10" id="KW-1185">Reference proteome</keyword>
<gene>
    <name evidence="9" type="ORF">Kpol_538p42</name>
</gene>
<dbReference type="PANTHER" id="PTHR31069">
    <property type="entry name" value="OLEATE-ACTIVATED TRANSCRIPTION FACTOR 1-RELATED"/>
    <property type="match status" value="1"/>
</dbReference>
<dbReference type="SUPFAM" id="SSF57701">
    <property type="entry name" value="Zn2/Cys6 DNA-binding domain"/>
    <property type="match status" value="1"/>
</dbReference>
<dbReference type="GO" id="GO:0045944">
    <property type="term" value="P:positive regulation of transcription by RNA polymerase II"/>
    <property type="evidence" value="ECO:0007669"/>
    <property type="project" value="TreeGrafter"/>
</dbReference>
<dbReference type="InParanoid" id="A7TKF5"/>
<dbReference type="PROSITE" id="PS00463">
    <property type="entry name" value="ZN2_CY6_FUNGAL_1"/>
    <property type="match status" value="1"/>
</dbReference>
<keyword evidence="6" id="KW-0539">Nucleus</keyword>
<dbReference type="Gene3D" id="4.10.240.10">
    <property type="entry name" value="Zn(2)-C6 fungal-type DNA-binding domain"/>
    <property type="match status" value="1"/>
</dbReference>
<dbReference type="GO" id="GO:0005634">
    <property type="term" value="C:nucleus"/>
    <property type="evidence" value="ECO:0007669"/>
    <property type="project" value="TreeGrafter"/>
</dbReference>
<dbReference type="eggNOG" id="ENOG502QW20">
    <property type="taxonomic scope" value="Eukaryota"/>
</dbReference>
<name>A7TKF5_VANPO</name>
<keyword evidence="3" id="KW-0805">Transcription regulation</keyword>
<dbReference type="GO" id="GO:0000978">
    <property type="term" value="F:RNA polymerase II cis-regulatory region sequence-specific DNA binding"/>
    <property type="evidence" value="ECO:0007669"/>
    <property type="project" value="TreeGrafter"/>
</dbReference>
<keyword evidence="2" id="KW-0862">Zinc</keyword>
<protein>
    <recommendedName>
        <fullName evidence="8">Zn(2)-C6 fungal-type domain-containing protein</fullName>
    </recommendedName>
</protein>
<accession>A7TKF5</accession>
<feature type="region of interest" description="Disordered" evidence="7">
    <location>
        <begin position="1"/>
        <end position="27"/>
    </location>
</feature>
<organism evidence="10">
    <name type="scientific">Vanderwaltozyma polyspora (strain ATCC 22028 / DSM 70294 / BCRC 21397 / CBS 2163 / NBRC 10782 / NRRL Y-8283 / UCD 57-17)</name>
    <name type="common">Kluyveromyces polysporus</name>
    <dbReference type="NCBI Taxonomy" id="436907"/>
    <lineage>
        <taxon>Eukaryota</taxon>
        <taxon>Fungi</taxon>
        <taxon>Dikarya</taxon>
        <taxon>Ascomycota</taxon>
        <taxon>Saccharomycotina</taxon>
        <taxon>Saccharomycetes</taxon>
        <taxon>Saccharomycetales</taxon>
        <taxon>Saccharomycetaceae</taxon>
        <taxon>Vanderwaltozyma</taxon>
    </lineage>
</organism>
<keyword evidence="4" id="KW-0238">DNA-binding</keyword>
<feature type="compositionally biased region" description="Polar residues" evidence="7">
    <location>
        <begin position="1"/>
        <end position="22"/>
    </location>
</feature>
<evidence type="ECO:0000256" key="4">
    <source>
        <dbReference type="ARBA" id="ARBA00023125"/>
    </source>
</evidence>
<reference evidence="9 10" key="1">
    <citation type="journal article" date="2007" name="Proc. Natl. Acad. Sci. U.S.A.">
        <title>Independent sorting-out of thousands of duplicated gene pairs in two yeast species descended from a whole-genome duplication.</title>
        <authorList>
            <person name="Scannell D.R."/>
            <person name="Frank A.C."/>
            <person name="Conant G.C."/>
            <person name="Byrne K.P."/>
            <person name="Woolfit M."/>
            <person name="Wolfe K.H."/>
        </authorList>
    </citation>
    <scope>NUCLEOTIDE SEQUENCE [LARGE SCALE GENOMIC DNA]</scope>
    <source>
        <strain evidence="10">ATCC 22028 / DSM 70294 / BCRC 21397 / CBS 2163 / NBRC 10782 / NRRL Y-8283 / UCD 57-17</strain>
    </source>
</reference>
<feature type="compositionally biased region" description="Polar residues" evidence="7">
    <location>
        <begin position="787"/>
        <end position="798"/>
    </location>
</feature>
<feature type="domain" description="Zn(2)-C6 fungal-type" evidence="8">
    <location>
        <begin position="38"/>
        <end position="68"/>
    </location>
</feature>
<evidence type="ECO:0000256" key="5">
    <source>
        <dbReference type="ARBA" id="ARBA00023163"/>
    </source>
</evidence>
<dbReference type="OMA" id="CANENII"/>
<sequence length="1088" mass="123711">MANVSATTLSSTSKTNHSNAGDRSTDGIVKRRNRISFVCQQCRKAKTRCDKEQPNCTRCIKNNLNCIYDIELQKKPKNPSKNAIIKRLENDVENYKTKYFALLQEKQNTPQQHPQIQPNIQTETGTGNVKKENPQQKENLQIPNLNPNNETTTPAIDDINLYNSHPSLIMNNIMKREVKPLAENYIIIQDKFLSNLFASTFLDPSKNSMITALSENTASVNLQPSVRNHILKLKGILIKQSHSEQQRDRINDFMNRILQKDATPEDESVTSNTSGTTASPHDINSKSTGVGEMIAAMSNNFEHSYLEDMCDKNSKGEYYYSDLMKTFIDEFEKFLPPYDVIISYKAHFYESIYPNLPFLDKETFEETLSFILFPAPADVKDRKISLNLGTRHLRSKLENICLLLVILKLSYISLRFNEEGSVDTSSLFINNEVLKTYPITNDAIILAEKFLVAENLCACANENIVCCLLYIWSFFVFSPEEGDFFLEHPTDILAGLITMLGATIGLHRDPRNFPQLKELIIQPSLLNHRRMLWLAVVTTTCFESCLKGRHPVFVQNLANMFVEDIHAPNCLENYLKKVKEDMGDSFNQRLYKSHEISFKRMQLSILMSDLDSMTLTFNRSFKLSEIEGLRSKIETFLDNTFPILDFKGSNNTNDWINQLTKVTTTEYSITLHSRMMGNLLLLRTSIALFLHFESLSETKFELNKILPYHYRYFLRICLDTLSLVSTFKKFFSGGYGTKYSSLTSYNVTKTAQLSLSTIMFSLLSIVMRLELAGVTLLTEYKDISQRHNANLNNKNQTGSKNSNNKNENEKNRKANNDSSDINDYSDIESRMNELIGKITTLNSLKKEFENAMETMHQLASKHLRFTYYSVFKMLAIYDVLIQRVRKGELLTGIFKMAQMENLHPKVVQGFAMILNVDLGARTTLIDDLKKRNRISNISLDELNEIYHAINVAQKQFNRPPSTNLTEEQNPSNVSFQDMNDGANLQNAAGAPSMNSMYGNSLDKLTSVASISQNIDNPLNWTGNTLSNPHSTQNSFIGGLSNMQSPANGNSSMGIINDFEIDNDGTSNVDFRGIFGGLDLFDYDFLFGS</sequence>
<feature type="region of interest" description="Disordered" evidence="7">
    <location>
        <begin position="108"/>
        <end position="150"/>
    </location>
</feature>
<dbReference type="InterPro" id="IPR036864">
    <property type="entry name" value="Zn2-C6_fun-type_DNA-bd_sf"/>
</dbReference>
<dbReference type="SMART" id="SM00066">
    <property type="entry name" value="GAL4"/>
    <property type="match status" value="1"/>
</dbReference>
<dbReference type="OrthoDB" id="5069333at2759"/>
<feature type="region of interest" description="Disordered" evidence="7">
    <location>
        <begin position="261"/>
        <end position="285"/>
    </location>
</feature>
<dbReference type="AlphaFoldDB" id="A7TKF5"/>
<feature type="compositionally biased region" description="Basic and acidic residues" evidence="7">
    <location>
        <begin position="806"/>
        <end position="815"/>
    </location>
</feature>
<evidence type="ECO:0000259" key="8">
    <source>
        <dbReference type="PROSITE" id="PS50048"/>
    </source>
</evidence>
<dbReference type="InterPro" id="IPR001138">
    <property type="entry name" value="Zn2Cys6_DnaBD"/>
</dbReference>
<dbReference type="KEGG" id="vpo:Kpol_538p42"/>
<feature type="region of interest" description="Disordered" evidence="7">
    <location>
        <begin position="787"/>
        <end position="823"/>
    </location>
</feature>
<evidence type="ECO:0000256" key="1">
    <source>
        <dbReference type="ARBA" id="ARBA00022723"/>
    </source>
</evidence>
<evidence type="ECO:0000313" key="10">
    <source>
        <dbReference type="Proteomes" id="UP000000267"/>
    </source>
</evidence>
<keyword evidence="1" id="KW-0479">Metal-binding</keyword>
<dbReference type="HOGENOM" id="CLU_008453_0_0_1"/>
<evidence type="ECO:0000256" key="2">
    <source>
        <dbReference type="ARBA" id="ARBA00022833"/>
    </source>
</evidence>
<evidence type="ECO:0000256" key="3">
    <source>
        <dbReference type="ARBA" id="ARBA00023015"/>
    </source>
</evidence>
<feature type="compositionally biased region" description="Low complexity" evidence="7">
    <location>
        <begin position="108"/>
        <end position="122"/>
    </location>
</feature>
<dbReference type="RefSeq" id="XP_001645140.1">
    <property type="nucleotide sequence ID" value="XM_001645090.1"/>
</dbReference>
<evidence type="ECO:0000256" key="6">
    <source>
        <dbReference type="ARBA" id="ARBA00023242"/>
    </source>
</evidence>
<proteinExistence type="predicted"/>
<evidence type="ECO:0000256" key="7">
    <source>
        <dbReference type="SAM" id="MobiDB-lite"/>
    </source>
</evidence>
<dbReference type="Proteomes" id="UP000000267">
    <property type="component" value="Unassembled WGS sequence"/>
</dbReference>
<dbReference type="GO" id="GO:0008270">
    <property type="term" value="F:zinc ion binding"/>
    <property type="evidence" value="ECO:0007669"/>
    <property type="project" value="InterPro"/>
</dbReference>
<dbReference type="GeneID" id="5545488"/>
<evidence type="ECO:0000313" key="9">
    <source>
        <dbReference type="EMBL" id="EDO17282.1"/>
    </source>
</evidence>